<evidence type="ECO:0000313" key="1">
    <source>
        <dbReference type="EMBL" id="RWR31308.1"/>
    </source>
</evidence>
<accession>A0A443KET4</accession>
<sequence>MKADPRPPAHVAHYVEALGRDRAIRFLLEFGGAELYIATAPKGRSRLSEVIGLDGAAALAAIAHLLPKRVPTAKPWIAQCLRVDGLNVAAIARLLHVSDVSVRKWLKRLPAGTFEDPRQMRLL</sequence>
<proteinExistence type="predicted"/>
<dbReference type="EMBL" id="SAUX01000004">
    <property type="protein sequence ID" value="RWR31308.1"/>
    <property type="molecule type" value="Genomic_DNA"/>
</dbReference>
<evidence type="ECO:0000313" key="2">
    <source>
        <dbReference type="Proteomes" id="UP000285295"/>
    </source>
</evidence>
<organism evidence="1 2">
    <name type="scientific">Paenirhodobacter populi</name>
    <dbReference type="NCBI Taxonomy" id="2306993"/>
    <lineage>
        <taxon>Bacteria</taxon>
        <taxon>Pseudomonadati</taxon>
        <taxon>Pseudomonadota</taxon>
        <taxon>Alphaproteobacteria</taxon>
        <taxon>Rhodobacterales</taxon>
        <taxon>Rhodobacter group</taxon>
        <taxon>Paenirhodobacter</taxon>
    </lineage>
</organism>
<dbReference type="Proteomes" id="UP000285295">
    <property type="component" value="Unassembled WGS sequence"/>
</dbReference>
<reference evidence="1 2" key="2">
    <citation type="submission" date="2019-01" db="EMBL/GenBank/DDBJ databases">
        <authorList>
            <person name="Li Y."/>
        </authorList>
    </citation>
    <scope>NUCLEOTIDE SEQUENCE [LARGE SCALE GENOMIC DNA]</scope>
    <source>
        <strain evidence="1 2">D19-10-3-21</strain>
    </source>
</reference>
<comment type="caution">
    <text evidence="1">The sequence shown here is derived from an EMBL/GenBank/DDBJ whole genome shotgun (WGS) entry which is preliminary data.</text>
</comment>
<dbReference type="AlphaFoldDB" id="A0A443KET4"/>
<protein>
    <submittedName>
        <fullName evidence="1">Helix-turn-helix domain-containing protein</fullName>
    </submittedName>
</protein>
<name>A0A443KET4_9RHOB</name>
<dbReference type="OrthoDB" id="7860387at2"/>
<dbReference type="RefSeq" id="WP_128236444.1">
    <property type="nucleotide sequence ID" value="NZ_SAUX01000004.1"/>
</dbReference>
<gene>
    <name evidence="1" type="ORF">D2T31_04720</name>
</gene>
<reference evidence="1 2" key="1">
    <citation type="submission" date="2019-01" db="EMBL/GenBank/DDBJ databases">
        <title>Sinorhodobacter populi sp. nov. isolated from the symptomatic bark tissue of Populus euramericana canker.</title>
        <authorList>
            <person name="Xu G."/>
        </authorList>
    </citation>
    <scope>NUCLEOTIDE SEQUENCE [LARGE SCALE GENOMIC DNA]</scope>
    <source>
        <strain evidence="1 2">D19-10-3-21</strain>
    </source>
</reference>